<accession>A0A6A6JT60</accession>
<dbReference type="GeneID" id="54553921"/>
<keyword evidence="2" id="KW-1185">Reference proteome</keyword>
<evidence type="ECO:0000313" key="2">
    <source>
        <dbReference type="Proteomes" id="UP000800097"/>
    </source>
</evidence>
<dbReference type="Proteomes" id="UP000800097">
    <property type="component" value="Unassembled WGS sequence"/>
</dbReference>
<dbReference type="AlphaFoldDB" id="A0A6A6JT60"/>
<gene>
    <name evidence="1" type="ORF">EI97DRAFT_456617</name>
</gene>
<proteinExistence type="predicted"/>
<sequence>MSRLRDLSDGLELEALLFSQFTVPPLQWMADRAPAFAAPRPRVISPFEKLPAEVRHQIYGYLGFPAGRKLWLKCSETCCDDPSHAKPFISSWSPKHNGYEHRVVLTNMIFERPDGQYDRIELEDNAAMARRRARECTWEECGDSPATTYCTSAIFEEVKLTWGLLDVCKSIRAETLDLLFGQAKIRFDYELSDKAVHYDNYKNWAANKSGTGQYFHMRLNPGWFSQMTQVHLSDSVGQGFWARRPGMPWNTSRPSVVENCTSLEELVIPRGVREWHIRPNGRRYFGEQWDGRDEPFDYYADRGSESLQVLELKDVPSLLREEATKNWLKAVLRDLVVGPSYDIRIHDFSEP</sequence>
<name>A0A6A6JT60_WESOR</name>
<dbReference type="EMBL" id="ML986488">
    <property type="protein sequence ID" value="KAF2278179.1"/>
    <property type="molecule type" value="Genomic_DNA"/>
</dbReference>
<evidence type="ECO:0000313" key="1">
    <source>
        <dbReference type="EMBL" id="KAF2278179.1"/>
    </source>
</evidence>
<reference evidence="1" key="1">
    <citation type="journal article" date="2020" name="Stud. Mycol.">
        <title>101 Dothideomycetes genomes: a test case for predicting lifestyles and emergence of pathogens.</title>
        <authorList>
            <person name="Haridas S."/>
            <person name="Albert R."/>
            <person name="Binder M."/>
            <person name="Bloem J."/>
            <person name="Labutti K."/>
            <person name="Salamov A."/>
            <person name="Andreopoulos B."/>
            <person name="Baker S."/>
            <person name="Barry K."/>
            <person name="Bills G."/>
            <person name="Bluhm B."/>
            <person name="Cannon C."/>
            <person name="Castanera R."/>
            <person name="Culley D."/>
            <person name="Daum C."/>
            <person name="Ezra D."/>
            <person name="Gonzalez J."/>
            <person name="Henrissat B."/>
            <person name="Kuo A."/>
            <person name="Liang C."/>
            <person name="Lipzen A."/>
            <person name="Lutzoni F."/>
            <person name="Magnuson J."/>
            <person name="Mondo S."/>
            <person name="Nolan M."/>
            <person name="Ohm R."/>
            <person name="Pangilinan J."/>
            <person name="Park H.-J."/>
            <person name="Ramirez L."/>
            <person name="Alfaro M."/>
            <person name="Sun H."/>
            <person name="Tritt A."/>
            <person name="Yoshinaga Y."/>
            <person name="Zwiers L.-H."/>
            <person name="Turgeon B."/>
            <person name="Goodwin S."/>
            <person name="Spatafora J."/>
            <person name="Crous P."/>
            <person name="Grigoriev I."/>
        </authorList>
    </citation>
    <scope>NUCLEOTIDE SEQUENCE</scope>
    <source>
        <strain evidence="1">CBS 379.55</strain>
    </source>
</reference>
<dbReference type="OrthoDB" id="3736456at2759"/>
<protein>
    <submittedName>
        <fullName evidence="1">Uncharacterized protein</fullName>
    </submittedName>
</protein>
<organism evidence="1 2">
    <name type="scientific">Westerdykella ornata</name>
    <dbReference type="NCBI Taxonomy" id="318751"/>
    <lineage>
        <taxon>Eukaryota</taxon>
        <taxon>Fungi</taxon>
        <taxon>Dikarya</taxon>
        <taxon>Ascomycota</taxon>
        <taxon>Pezizomycotina</taxon>
        <taxon>Dothideomycetes</taxon>
        <taxon>Pleosporomycetidae</taxon>
        <taxon>Pleosporales</taxon>
        <taxon>Sporormiaceae</taxon>
        <taxon>Westerdykella</taxon>
    </lineage>
</organism>
<dbReference type="RefSeq" id="XP_033655718.1">
    <property type="nucleotide sequence ID" value="XM_033800746.1"/>
</dbReference>